<protein>
    <submittedName>
        <fullName evidence="1">DUF3108 domain-containing protein</fullName>
    </submittedName>
</protein>
<dbReference type="EMBL" id="JAUZEE010000014">
    <property type="protein sequence ID" value="MDP4302699.1"/>
    <property type="molecule type" value="Genomic_DNA"/>
</dbReference>
<name>A0ABT9G885_LEPDI</name>
<gene>
    <name evidence="1" type="ORF">Q8X39_18845</name>
</gene>
<keyword evidence="2" id="KW-1185">Reference proteome</keyword>
<sequence>MRPRHAPLLCLLAVLGLHVVALRDAPTWLARPAQAASLPVTSPAPVRSVSTRRLEAPTLPTPAGVAEVVPAVAPAKVAQVARTARVENQLKPLPVVVASNDFPASATASATVASAAAAAPAPAAPATTAASAASAISPPAPVRLDYALKRGAISGEARLVWRHDGQRYTLDLEGQLPLIGTLMHQHSEGGFDAAGLAPLRYTEKRLRRSERAVSFNRPADGQPGRITFSASTGEAALRAGAQDRVSWMVQLAARLAGTATLPPSGSRIEMDVASAGGDVQDWHFVLQGRAADGSWHWRRDTGEPDATQAEVWTDPAGGHWPRRVRLTERQGEPIELVLQRR</sequence>
<dbReference type="Proteomes" id="UP001235760">
    <property type="component" value="Unassembled WGS sequence"/>
</dbReference>
<evidence type="ECO:0000313" key="2">
    <source>
        <dbReference type="Proteomes" id="UP001235760"/>
    </source>
</evidence>
<reference evidence="1 2" key="1">
    <citation type="submission" date="2023-08" db="EMBL/GenBank/DDBJ databases">
        <authorList>
            <person name="Roldan D.M."/>
            <person name="Menes R.J."/>
        </authorList>
    </citation>
    <scope>NUCLEOTIDE SEQUENCE [LARGE SCALE GENOMIC DNA]</scope>
    <source>
        <strain evidence="1 2">CCM 2812</strain>
    </source>
</reference>
<proteinExistence type="predicted"/>
<comment type="caution">
    <text evidence="1">The sequence shown here is derived from an EMBL/GenBank/DDBJ whole genome shotgun (WGS) entry which is preliminary data.</text>
</comment>
<organism evidence="1 2">
    <name type="scientific">Leptothrix discophora</name>
    <dbReference type="NCBI Taxonomy" id="89"/>
    <lineage>
        <taxon>Bacteria</taxon>
        <taxon>Pseudomonadati</taxon>
        <taxon>Pseudomonadota</taxon>
        <taxon>Betaproteobacteria</taxon>
        <taxon>Burkholderiales</taxon>
        <taxon>Sphaerotilaceae</taxon>
        <taxon>Leptothrix</taxon>
    </lineage>
</organism>
<evidence type="ECO:0000313" key="1">
    <source>
        <dbReference type="EMBL" id="MDP4302699.1"/>
    </source>
</evidence>
<dbReference type="RefSeq" id="WP_305751238.1">
    <property type="nucleotide sequence ID" value="NZ_JAUZEE010000014.1"/>
</dbReference>
<accession>A0ABT9G885</accession>